<evidence type="ECO:0000256" key="5">
    <source>
        <dbReference type="ARBA" id="ARBA00023004"/>
    </source>
</evidence>
<dbReference type="PANTHER" id="PTHR43756:SF5">
    <property type="entry name" value="CHOLINE MONOOXYGENASE, CHLOROPLASTIC"/>
    <property type="match status" value="1"/>
</dbReference>
<keyword evidence="2" id="KW-0001">2Fe-2S</keyword>
<evidence type="ECO:0000259" key="7">
    <source>
        <dbReference type="PROSITE" id="PS51296"/>
    </source>
</evidence>
<dbReference type="GO" id="GO:0005506">
    <property type="term" value="F:iron ion binding"/>
    <property type="evidence" value="ECO:0007669"/>
    <property type="project" value="InterPro"/>
</dbReference>
<evidence type="ECO:0000256" key="4">
    <source>
        <dbReference type="ARBA" id="ARBA00023002"/>
    </source>
</evidence>
<dbReference type="GO" id="GO:0016491">
    <property type="term" value="F:oxidoreductase activity"/>
    <property type="evidence" value="ECO:0007669"/>
    <property type="project" value="UniProtKB-KW"/>
</dbReference>
<reference evidence="8 9" key="1">
    <citation type="submission" date="2018-05" db="EMBL/GenBank/DDBJ databases">
        <title>Leucothrix arctica sp. nov., isolated from Arctic seawater.</title>
        <authorList>
            <person name="Choi A."/>
            <person name="Baek K."/>
        </authorList>
    </citation>
    <scope>NUCLEOTIDE SEQUENCE [LARGE SCALE GENOMIC DNA]</scope>
    <source>
        <strain evidence="8 9">JCM 18388</strain>
    </source>
</reference>
<organism evidence="8 9">
    <name type="scientific">Leucothrix pacifica</name>
    <dbReference type="NCBI Taxonomy" id="1247513"/>
    <lineage>
        <taxon>Bacteria</taxon>
        <taxon>Pseudomonadati</taxon>
        <taxon>Pseudomonadota</taxon>
        <taxon>Gammaproteobacteria</taxon>
        <taxon>Thiotrichales</taxon>
        <taxon>Thiotrichaceae</taxon>
        <taxon>Leucothrix</taxon>
    </lineage>
</organism>
<dbReference type="GO" id="GO:0051537">
    <property type="term" value="F:2 iron, 2 sulfur cluster binding"/>
    <property type="evidence" value="ECO:0007669"/>
    <property type="project" value="UniProtKB-KW"/>
</dbReference>
<keyword evidence="3" id="KW-0479">Metal-binding</keyword>
<dbReference type="AlphaFoldDB" id="A0A317C4Q8"/>
<dbReference type="SUPFAM" id="SSF55961">
    <property type="entry name" value="Bet v1-like"/>
    <property type="match status" value="1"/>
</dbReference>
<keyword evidence="9" id="KW-1185">Reference proteome</keyword>
<dbReference type="Pfam" id="PF00848">
    <property type="entry name" value="Ring_hydroxyl_A"/>
    <property type="match status" value="1"/>
</dbReference>
<dbReference type="OrthoDB" id="9769355at2"/>
<gene>
    <name evidence="8" type="ORF">DKW60_17915</name>
</gene>
<evidence type="ECO:0000256" key="3">
    <source>
        <dbReference type="ARBA" id="ARBA00022723"/>
    </source>
</evidence>
<proteinExistence type="predicted"/>
<dbReference type="PRINTS" id="PR00090">
    <property type="entry name" value="RNGDIOXGNASE"/>
</dbReference>
<keyword evidence="5" id="KW-0408">Iron</keyword>
<evidence type="ECO:0000256" key="6">
    <source>
        <dbReference type="ARBA" id="ARBA00023014"/>
    </source>
</evidence>
<dbReference type="Pfam" id="PF00355">
    <property type="entry name" value="Rieske"/>
    <property type="match status" value="1"/>
</dbReference>
<keyword evidence="4" id="KW-0560">Oxidoreductase</keyword>
<dbReference type="Gene3D" id="3.90.380.10">
    <property type="entry name" value="Naphthalene 1,2-dioxygenase Alpha Subunit, Chain A, domain 1"/>
    <property type="match status" value="2"/>
</dbReference>
<comment type="caution">
    <text evidence="8">The sequence shown here is derived from an EMBL/GenBank/DDBJ whole genome shotgun (WGS) entry which is preliminary data.</text>
</comment>
<accession>A0A317C4Q8</accession>
<dbReference type="SUPFAM" id="SSF50022">
    <property type="entry name" value="ISP domain"/>
    <property type="match status" value="1"/>
</dbReference>
<name>A0A317C4Q8_9GAMM</name>
<dbReference type="RefSeq" id="WP_109839038.1">
    <property type="nucleotide sequence ID" value="NZ_QGKM01000065.1"/>
</dbReference>
<evidence type="ECO:0000256" key="1">
    <source>
        <dbReference type="ARBA" id="ARBA00001962"/>
    </source>
</evidence>
<evidence type="ECO:0000313" key="8">
    <source>
        <dbReference type="EMBL" id="PWQ93287.1"/>
    </source>
</evidence>
<dbReference type="InterPro" id="IPR001663">
    <property type="entry name" value="Rng_hydr_dOase-A"/>
</dbReference>
<dbReference type="InterPro" id="IPR036922">
    <property type="entry name" value="Rieske_2Fe-2S_sf"/>
</dbReference>
<dbReference type="Proteomes" id="UP000245539">
    <property type="component" value="Unassembled WGS sequence"/>
</dbReference>
<feature type="domain" description="Rieske" evidence="7">
    <location>
        <begin position="48"/>
        <end position="152"/>
    </location>
</feature>
<dbReference type="PROSITE" id="PS51296">
    <property type="entry name" value="RIESKE"/>
    <property type="match status" value="1"/>
</dbReference>
<sequence>MNPSSIDILLQALSPYNDANYRYSLPPPFYTSTDWLAYESEHLLQDEWLCLGRVDEVARAGDFFTADVLGEPLIVVRGHDDQVRVLSNVCRHRNMQVAEGKGRTRAFVCPYHAWSFKTDGSLLQAPMVESIDRSKCGLPVFNSEVWQGFLFVNLDGQAAPLAPRLTALDSLLKNYHSDEMHHVFVEEDIWDANWKCLLENFMEGYHLSRVHPQTLGGRTPTKLCEKLIGGDYFTSYRAHYPPNAPSRGDCHPDLTETEKGCSTLFSVFPGLVVSQASDVLAYISMQPHGVDQVKIRWGLSVYDAQMTQEEIQSRVALWKAINEEDKAKLAKVQHALHSKSAVSGPLAPDDFEGTIRDFYSYLSKRLSPLAIAV</sequence>
<dbReference type="InterPro" id="IPR015879">
    <property type="entry name" value="Ring_hydroxy_dOase_asu_C_dom"/>
</dbReference>
<dbReference type="PANTHER" id="PTHR43756">
    <property type="entry name" value="CHOLINE MONOOXYGENASE, CHLOROPLASTIC"/>
    <property type="match status" value="1"/>
</dbReference>
<dbReference type="CDD" id="cd03469">
    <property type="entry name" value="Rieske_RO_Alpha_N"/>
    <property type="match status" value="1"/>
</dbReference>
<protein>
    <recommendedName>
        <fullName evidence="7">Rieske domain-containing protein</fullName>
    </recommendedName>
</protein>
<dbReference type="EMBL" id="QGKM01000065">
    <property type="protein sequence ID" value="PWQ93287.1"/>
    <property type="molecule type" value="Genomic_DNA"/>
</dbReference>
<dbReference type="InterPro" id="IPR017941">
    <property type="entry name" value="Rieske_2Fe-2S"/>
</dbReference>
<evidence type="ECO:0000313" key="9">
    <source>
        <dbReference type="Proteomes" id="UP000245539"/>
    </source>
</evidence>
<evidence type="ECO:0000256" key="2">
    <source>
        <dbReference type="ARBA" id="ARBA00022714"/>
    </source>
</evidence>
<dbReference type="Gene3D" id="2.102.10.10">
    <property type="entry name" value="Rieske [2Fe-2S] iron-sulphur domain"/>
    <property type="match status" value="1"/>
</dbReference>
<keyword evidence="6" id="KW-0411">Iron-sulfur</keyword>
<comment type="cofactor">
    <cofactor evidence="1">
        <name>Fe cation</name>
        <dbReference type="ChEBI" id="CHEBI:24875"/>
    </cofactor>
</comment>